<sequence length="82" mass="9482">MITTTPSQYLKPHQSRTGQDRTGQDRTGQGRDFSDQAKHEKTNRIKLLSKNIRDKKIGNLYIIDQIRIILSAKPFFTPDPKK</sequence>
<evidence type="ECO:0000313" key="3">
    <source>
        <dbReference type="Proteomes" id="UP000652567"/>
    </source>
</evidence>
<reference evidence="2" key="1">
    <citation type="submission" date="2018-07" db="EMBL/GenBank/DDBJ databases">
        <title>Genome assembly of strain Ka43.</title>
        <authorList>
            <person name="Kukolya J."/>
            <person name="Nagy I."/>
            <person name="Horvath B."/>
            <person name="Toth A."/>
        </authorList>
    </citation>
    <scope>NUCLEOTIDE SEQUENCE</scope>
    <source>
        <strain evidence="2">KB43</strain>
    </source>
</reference>
<dbReference type="AlphaFoldDB" id="A0A928YUR1"/>
<protein>
    <submittedName>
        <fullName evidence="2">Uncharacterized protein</fullName>
    </submittedName>
</protein>
<proteinExistence type="predicted"/>
<evidence type="ECO:0000256" key="1">
    <source>
        <dbReference type="SAM" id="MobiDB-lite"/>
    </source>
</evidence>
<accession>A0A928YUR1</accession>
<dbReference type="Proteomes" id="UP000652567">
    <property type="component" value="Unassembled WGS sequence"/>
</dbReference>
<feature type="region of interest" description="Disordered" evidence="1">
    <location>
        <begin position="1"/>
        <end position="43"/>
    </location>
</feature>
<feature type="compositionally biased region" description="Basic and acidic residues" evidence="1">
    <location>
        <begin position="18"/>
        <end position="43"/>
    </location>
</feature>
<name>A0A928YUR1_9GAMM</name>
<dbReference type="EMBL" id="PRDL01000001">
    <property type="protein sequence ID" value="MBE8718242.1"/>
    <property type="molecule type" value="Genomic_DNA"/>
</dbReference>
<keyword evidence="3" id="KW-1185">Reference proteome</keyword>
<comment type="caution">
    <text evidence="2">The sequence shown here is derived from an EMBL/GenBank/DDBJ whole genome shotgun (WGS) entry which is preliminary data.</text>
</comment>
<organism evidence="2 3">
    <name type="scientific">Cellvibrio polysaccharolyticus</name>
    <dbReference type="NCBI Taxonomy" id="2082724"/>
    <lineage>
        <taxon>Bacteria</taxon>
        <taxon>Pseudomonadati</taxon>
        <taxon>Pseudomonadota</taxon>
        <taxon>Gammaproteobacteria</taxon>
        <taxon>Cellvibrionales</taxon>
        <taxon>Cellvibrionaceae</taxon>
        <taxon>Cellvibrio</taxon>
    </lineage>
</organism>
<gene>
    <name evidence="2" type="ORF">C4F51_13690</name>
</gene>
<evidence type="ECO:0000313" key="2">
    <source>
        <dbReference type="EMBL" id="MBE8718242.1"/>
    </source>
</evidence>